<proteinExistence type="predicted"/>
<feature type="domain" description="Glycosyltransferase 2-like" evidence="2">
    <location>
        <begin position="7"/>
        <end position="53"/>
    </location>
</feature>
<evidence type="ECO:0000256" key="1">
    <source>
        <dbReference type="SAM" id="MobiDB-lite"/>
    </source>
</evidence>
<evidence type="ECO:0000313" key="3">
    <source>
        <dbReference type="EMBL" id="CAA9537455.1"/>
    </source>
</evidence>
<gene>
    <name evidence="3" type="ORF">AVDCRST_MAG30-4380</name>
</gene>
<feature type="region of interest" description="Disordered" evidence="1">
    <location>
        <begin position="200"/>
        <end position="237"/>
    </location>
</feature>
<reference evidence="3" key="1">
    <citation type="submission" date="2020-02" db="EMBL/GenBank/DDBJ databases">
        <authorList>
            <person name="Meier V. D."/>
        </authorList>
    </citation>
    <scope>NUCLEOTIDE SEQUENCE</scope>
    <source>
        <strain evidence="3">AVDCRST_MAG30</strain>
    </source>
</reference>
<dbReference type="SUPFAM" id="SSF53448">
    <property type="entry name" value="Nucleotide-diphospho-sugar transferases"/>
    <property type="match status" value="1"/>
</dbReference>
<dbReference type="EMBL" id="CADCVS010000574">
    <property type="protein sequence ID" value="CAA9537455.1"/>
    <property type="molecule type" value="Genomic_DNA"/>
</dbReference>
<organism evidence="3">
    <name type="scientific">uncultured Solirubrobacteraceae bacterium</name>
    <dbReference type="NCBI Taxonomy" id="1162706"/>
    <lineage>
        <taxon>Bacteria</taxon>
        <taxon>Bacillati</taxon>
        <taxon>Actinomycetota</taxon>
        <taxon>Thermoleophilia</taxon>
        <taxon>Solirubrobacterales</taxon>
        <taxon>Solirubrobacteraceae</taxon>
        <taxon>environmental samples</taxon>
    </lineage>
</organism>
<dbReference type="InterPro" id="IPR029044">
    <property type="entry name" value="Nucleotide-diphossugar_trans"/>
</dbReference>
<name>A0A6J4U1F1_9ACTN</name>
<feature type="compositionally biased region" description="Basic and acidic residues" evidence="1">
    <location>
        <begin position="200"/>
        <end position="209"/>
    </location>
</feature>
<dbReference type="Pfam" id="PF00535">
    <property type="entry name" value="Glycos_transf_2"/>
    <property type="match status" value="1"/>
</dbReference>
<accession>A0A6J4U1F1</accession>
<protein>
    <recommendedName>
        <fullName evidence="2">Glycosyltransferase 2-like domain-containing protein</fullName>
    </recommendedName>
</protein>
<dbReference type="InterPro" id="IPR001173">
    <property type="entry name" value="Glyco_trans_2-like"/>
</dbReference>
<sequence length="257" mass="27586">MTAAIAVVVPARDAEATLGRTLEALAAQIDAPPHEVVVVDNGSLDGTGAVARAGTLAQSEARAFHHLAEMVADGQVLVERHHDARVGQGSADVQQRFDAEVGVMVQVHHVRPQLVEQLRQLPGQFRVGVGVDPVVEARSGVDELVRAEGLLQPRAEPLREAASAGSQEPRRHVRLALQRVVELVGGDFGPAARRLRVHVREHEDAERRPPRLAAPARGARDERRRGRRSGKRGVAAYAVARAAHAAATSRGGRRPSR</sequence>
<dbReference type="AlphaFoldDB" id="A0A6J4U1F1"/>
<dbReference type="CDD" id="cd00761">
    <property type="entry name" value="Glyco_tranf_GTA_type"/>
    <property type="match status" value="1"/>
</dbReference>
<evidence type="ECO:0000259" key="2">
    <source>
        <dbReference type="Pfam" id="PF00535"/>
    </source>
</evidence>
<dbReference type="Gene3D" id="3.90.550.10">
    <property type="entry name" value="Spore Coat Polysaccharide Biosynthesis Protein SpsA, Chain A"/>
    <property type="match status" value="1"/>
</dbReference>